<gene>
    <name evidence="1" type="ORF">GA0070214_101869</name>
</gene>
<dbReference type="InterPro" id="IPR036390">
    <property type="entry name" value="WH_DNA-bd_sf"/>
</dbReference>
<reference evidence="2" key="1">
    <citation type="submission" date="2016-06" db="EMBL/GenBank/DDBJ databases">
        <authorList>
            <person name="Varghese N."/>
            <person name="Submissions Spin"/>
        </authorList>
    </citation>
    <scope>NUCLEOTIDE SEQUENCE [LARGE SCALE GENOMIC DNA]</scope>
    <source>
        <strain evidence="2">DSM 45246</strain>
    </source>
</reference>
<dbReference type="InterPro" id="IPR036388">
    <property type="entry name" value="WH-like_DNA-bd_sf"/>
</dbReference>
<dbReference type="RefSeq" id="WP_091259188.1">
    <property type="nucleotide sequence ID" value="NZ_FMCS01000001.1"/>
</dbReference>
<dbReference type="InterPro" id="IPR000944">
    <property type="entry name" value="Tscrpt_reg_Rrf2"/>
</dbReference>
<dbReference type="Proteomes" id="UP000199629">
    <property type="component" value="Unassembled WGS sequence"/>
</dbReference>
<keyword evidence="2" id="KW-1185">Reference proteome</keyword>
<dbReference type="PROSITE" id="PS51197">
    <property type="entry name" value="HTH_RRF2_2"/>
    <property type="match status" value="1"/>
</dbReference>
<proteinExistence type="predicted"/>
<dbReference type="NCBIfam" id="TIGR00738">
    <property type="entry name" value="rrf2_super"/>
    <property type="match status" value="1"/>
</dbReference>
<dbReference type="PANTHER" id="PTHR33221">
    <property type="entry name" value="WINGED HELIX-TURN-HELIX TRANSCRIPTIONAL REGULATOR, RRF2 FAMILY"/>
    <property type="match status" value="1"/>
</dbReference>
<protein>
    <submittedName>
        <fullName evidence="1">Transcriptional regulator, BadM/Rrf2 family</fullName>
    </submittedName>
</protein>
<dbReference type="Gene3D" id="1.10.10.10">
    <property type="entry name" value="Winged helix-like DNA-binding domain superfamily/Winged helix DNA-binding domain"/>
    <property type="match status" value="1"/>
</dbReference>
<organism evidence="1 2">
    <name type="scientific">Micromonospora chaiyaphumensis</name>
    <dbReference type="NCBI Taxonomy" id="307119"/>
    <lineage>
        <taxon>Bacteria</taxon>
        <taxon>Bacillati</taxon>
        <taxon>Actinomycetota</taxon>
        <taxon>Actinomycetes</taxon>
        <taxon>Micromonosporales</taxon>
        <taxon>Micromonosporaceae</taxon>
        <taxon>Micromonospora</taxon>
    </lineage>
</organism>
<dbReference type="AlphaFoldDB" id="A0A1C4UNR0"/>
<dbReference type="CDD" id="cd00090">
    <property type="entry name" value="HTH_ARSR"/>
    <property type="match status" value="1"/>
</dbReference>
<sequence length="170" mass="17713">MKLSGGVEWALHCCVVLTTATEPVPAARLAELHDVSGSYLAKQLQALSRAGLVTSVQGKAGGYVLTRSPELITVLDVVTAVDGAQPAFVCTEIRQRGPLATPRETCTRPCPVARAMASADAAWRAALGAVTIADLAHDVDEDYGPTALAGIRGWLSGPDGDDTADQHRVP</sequence>
<dbReference type="InterPro" id="IPR011991">
    <property type="entry name" value="ArsR-like_HTH"/>
</dbReference>
<dbReference type="GO" id="GO:0005829">
    <property type="term" value="C:cytosol"/>
    <property type="evidence" value="ECO:0007669"/>
    <property type="project" value="TreeGrafter"/>
</dbReference>
<dbReference type="SUPFAM" id="SSF46785">
    <property type="entry name" value="Winged helix' DNA-binding domain"/>
    <property type="match status" value="1"/>
</dbReference>
<dbReference type="EMBL" id="FMCS01000001">
    <property type="protein sequence ID" value="SCE73271.1"/>
    <property type="molecule type" value="Genomic_DNA"/>
</dbReference>
<dbReference type="GO" id="GO:0003700">
    <property type="term" value="F:DNA-binding transcription factor activity"/>
    <property type="evidence" value="ECO:0007669"/>
    <property type="project" value="TreeGrafter"/>
</dbReference>
<dbReference type="PANTHER" id="PTHR33221:SF13">
    <property type="entry name" value="TRANSCRIPTIONAL REGULATOR-RELATED"/>
    <property type="match status" value="1"/>
</dbReference>
<dbReference type="PROSITE" id="PS01332">
    <property type="entry name" value="HTH_RRF2_1"/>
    <property type="match status" value="1"/>
</dbReference>
<dbReference type="InterPro" id="IPR030489">
    <property type="entry name" value="TR_Rrf2-type_CS"/>
</dbReference>
<evidence type="ECO:0000313" key="1">
    <source>
        <dbReference type="EMBL" id="SCE73271.1"/>
    </source>
</evidence>
<dbReference type="Pfam" id="PF02082">
    <property type="entry name" value="Rrf2"/>
    <property type="match status" value="1"/>
</dbReference>
<accession>A0A1C4UNR0</accession>
<evidence type="ECO:0000313" key="2">
    <source>
        <dbReference type="Proteomes" id="UP000199629"/>
    </source>
</evidence>
<name>A0A1C4UNR0_9ACTN</name>